<reference evidence="1" key="1">
    <citation type="submission" date="2021-06" db="EMBL/GenBank/DDBJ databases">
        <authorList>
            <person name="Hodson N. C."/>
            <person name="Mongue J. A."/>
            <person name="Jaron S. K."/>
        </authorList>
    </citation>
    <scope>NUCLEOTIDE SEQUENCE</scope>
</reference>
<dbReference type="Proteomes" id="UP000708208">
    <property type="component" value="Unassembled WGS sequence"/>
</dbReference>
<evidence type="ECO:0000313" key="2">
    <source>
        <dbReference type="Proteomes" id="UP000708208"/>
    </source>
</evidence>
<sequence length="80" mass="9245">MIILTTVLAKPTSPVFKEEDVGATLHSNATNLIESNSSDNEEWEFWSVITEKFRRYVNLSHFAANHKLYSFYFAPLCLFN</sequence>
<protein>
    <submittedName>
        <fullName evidence="1">Uncharacterized protein</fullName>
    </submittedName>
</protein>
<dbReference type="EMBL" id="CAJVCH010206501">
    <property type="protein sequence ID" value="CAG7731134.1"/>
    <property type="molecule type" value="Genomic_DNA"/>
</dbReference>
<dbReference type="AlphaFoldDB" id="A0A8J2P4Y6"/>
<name>A0A8J2P4Y6_9HEXA</name>
<gene>
    <name evidence="1" type="ORF">AFUS01_LOCUS19741</name>
</gene>
<comment type="caution">
    <text evidence="1">The sequence shown here is derived from an EMBL/GenBank/DDBJ whole genome shotgun (WGS) entry which is preliminary data.</text>
</comment>
<proteinExistence type="predicted"/>
<feature type="non-terminal residue" evidence="1">
    <location>
        <position position="80"/>
    </location>
</feature>
<evidence type="ECO:0000313" key="1">
    <source>
        <dbReference type="EMBL" id="CAG7731134.1"/>
    </source>
</evidence>
<accession>A0A8J2P4Y6</accession>
<organism evidence="1 2">
    <name type="scientific">Allacma fusca</name>
    <dbReference type="NCBI Taxonomy" id="39272"/>
    <lineage>
        <taxon>Eukaryota</taxon>
        <taxon>Metazoa</taxon>
        <taxon>Ecdysozoa</taxon>
        <taxon>Arthropoda</taxon>
        <taxon>Hexapoda</taxon>
        <taxon>Collembola</taxon>
        <taxon>Symphypleona</taxon>
        <taxon>Sminthuridae</taxon>
        <taxon>Allacma</taxon>
    </lineage>
</organism>
<keyword evidence="2" id="KW-1185">Reference proteome</keyword>